<keyword evidence="2 5" id="KW-0812">Transmembrane</keyword>
<protein>
    <submittedName>
        <fullName evidence="6">Protein-S-isoprenylcysteine O-methyltransferase Ste14</fullName>
    </submittedName>
</protein>
<comment type="caution">
    <text evidence="6">The sequence shown here is derived from an EMBL/GenBank/DDBJ whole genome shotgun (WGS) entry which is preliminary data.</text>
</comment>
<dbReference type="AlphaFoldDB" id="A0A369A222"/>
<feature type="transmembrane region" description="Helical" evidence="5">
    <location>
        <begin position="68"/>
        <end position="89"/>
    </location>
</feature>
<keyword evidence="3 5" id="KW-1133">Transmembrane helix</keyword>
<evidence type="ECO:0000256" key="1">
    <source>
        <dbReference type="ARBA" id="ARBA00004127"/>
    </source>
</evidence>
<keyword evidence="7" id="KW-1185">Reference proteome</keyword>
<dbReference type="Gene3D" id="1.20.120.1630">
    <property type="match status" value="1"/>
</dbReference>
<evidence type="ECO:0000256" key="5">
    <source>
        <dbReference type="SAM" id="Phobius"/>
    </source>
</evidence>
<keyword evidence="4 5" id="KW-0472">Membrane</keyword>
<keyword evidence="6" id="KW-0489">Methyltransferase</keyword>
<organism evidence="6 7">
    <name type="scientific">Schleiferia thermophila</name>
    <dbReference type="NCBI Taxonomy" id="884107"/>
    <lineage>
        <taxon>Bacteria</taxon>
        <taxon>Pseudomonadati</taxon>
        <taxon>Bacteroidota</taxon>
        <taxon>Flavobacteriia</taxon>
        <taxon>Flavobacteriales</taxon>
        <taxon>Schleiferiaceae</taxon>
        <taxon>Schleiferia</taxon>
    </lineage>
</organism>
<dbReference type="GO" id="GO:0012505">
    <property type="term" value="C:endomembrane system"/>
    <property type="evidence" value="ECO:0007669"/>
    <property type="project" value="UniProtKB-SubCell"/>
</dbReference>
<dbReference type="GO" id="GO:0008168">
    <property type="term" value="F:methyltransferase activity"/>
    <property type="evidence" value="ECO:0007669"/>
    <property type="project" value="UniProtKB-KW"/>
</dbReference>
<feature type="transmembrane region" description="Helical" evidence="5">
    <location>
        <begin position="35"/>
        <end position="56"/>
    </location>
</feature>
<dbReference type="Pfam" id="PF04191">
    <property type="entry name" value="PEMT"/>
    <property type="match status" value="1"/>
</dbReference>
<dbReference type="Proteomes" id="UP000253517">
    <property type="component" value="Unassembled WGS sequence"/>
</dbReference>
<feature type="transmembrane region" description="Helical" evidence="5">
    <location>
        <begin position="142"/>
        <end position="158"/>
    </location>
</feature>
<comment type="subcellular location">
    <subcellularLocation>
        <location evidence="1">Endomembrane system</location>
        <topology evidence="1">Multi-pass membrane protein</topology>
    </subcellularLocation>
</comment>
<accession>A0A369A222</accession>
<dbReference type="PANTHER" id="PTHR12714:SF9">
    <property type="entry name" value="PROTEIN-S-ISOPRENYLCYSTEINE O-METHYLTRANSFERASE"/>
    <property type="match status" value="1"/>
</dbReference>
<dbReference type="PANTHER" id="PTHR12714">
    <property type="entry name" value="PROTEIN-S ISOPRENYLCYSTEINE O-METHYLTRANSFERASE"/>
    <property type="match status" value="1"/>
</dbReference>
<dbReference type="RefSeq" id="WP_114366297.1">
    <property type="nucleotide sequence ID" value="NZ_BHZF01000003.1"/>
</dbReference>
<evidence type="ECO:0000256" key="2">
    <source>
        <dbReference type="ARBA" id="ARBA00022692"/>
    </source>
</evidence>
<feature type="transmembrane region" description="Helical" evidence="5">
    <location>
        <begin position="109"/>
        <end position="135"/>
    </location>
</feature>
<evidence type="ECO:0000313" key="6">
    <source>
        <dbReference type="EMBL" id="RCX03235.1"/>
    </source>
</evidence>
<dbReference type="EMBL" id="QPJS01000003">
    <property type="protein sequence ID" value="RCX03235.1"/>
    <property type="molecule type" value="Genomic_DNA"/>
</dbReference>
<name>A0A369A222_9FLAO</name>
<evidence type="ECO:0000256" key="4">
    <source>
        <dbReference type="ARBA" id="ARBA00023136"/>
    </source>
</evidence>
<evidence type="ECO:0000256" key="3">
    <source>
        <dbReference type="ARBA" id="ARBA00022989"/>
    </source>
</evidence>
<sequence>MVYLAIALVIYYTLHSVLAADFVKSLVLRNIPPHTYRLIYVLLAVVLLFIPVKYYLLAPDNLIAESGLFGRLIFFTLTIISLRISALSFKKVSLTQFLGLRSYSSTRLVVTGVFQFVRHPLYLSVMLILTGWCIAVPSQRNLMLLTITLAYIFIGYTWEEQKLIQEFGEDYKKYKNQVPALLPVDWKGFLKYVFAA</sequence>
<dbReference type="InterPro" id="IPR007318">
    <property type="entry name" value="Phopholipid_MeTrfase"/>
</dbReference>
<reference evidence="6 7" key="1">
    <citation type="submission" date="2018-07" db="EMBL/GenBank/DDBJ databases">
        <title>Genomic Encyclopedia of Type Strains, Phase IV (KMG-IV): sequencing the most valuable type-strain genomes for metagenomic binning, comparative biology and taxonomic classification.</title>
        <authorList>
            <person name="Goeker M."/>
        </authorList>
    </citation>
    <scope>NUCLEOTIDE SEQUENCE [LARGE SCALE GENOMIC DNA]</scope>
    <source>
        <strain evidence="6 7">DSM 21410</strain>
    </source>
</reference>
<dbReference type="GO" id="GO:0032259">
    <property type="term" value="P:methylation"/>
    <property type="evidence" value="ECO:0007669"/>
    <property type="project" value="UniProtKB-KW"/>
</dbReference>
<evidence type="ECO:0000313" key="7">
    <source>
        <dbReference type="Proteomes" id="UP000253517"/>
    </source>
</evidence>
<gene>
    <name evidence="6" type="ORF">DES35_103116</name>
</gene>
<proteinExistence type="predicted"/>
<keyword evidence="6" id="KW-0808">Transferase</keyword>